<proteinExistence type="predicted"/>
<dbReference type="Proteomes" id="UP001058271">
    <property type="component" value="Chromosome"/>
</dbReference>
<evidence type="ECO:0000313" key="2">
    <source>
        <dbReference type="Proteomes" id="UP001058271"/>
    </source>
</evidence>
<dbReference type="RefSeq" id="WP_260723671.1">
    <property type="nucleotide sequence ID" value="NZ_BAAABS010000080.1"/>
</dbReference>
<dbReference type="EMBL" id="CP073721">
    <property type="protein sequence ID" value="UWZ34362.1"/>
    <property type="molecule type" value="Genomic_DNA"/>
</dbReference>
<dbReference type="Pfam" id="PF13822">
    <property type="entry name" value="ACC_epsilon"/>
    <property type="match status" value="1"/>
</dbReference>
<protein>
    <recommendedName>
        <fullName evidence="3">Acyl-CoA carboxylase subunit epsilon</fullName>
    </recommendedName>
</protein>
<evidence type="ECO:0008006" key="3">
    <source>
        <dbReference type="Google" id="ProtNLM"/>
    </source>
</evidence>
<gene>
    <name evidence="1" type="ORF">Drose_24380</name>
</gene>
<keyword evidence="2" id="KW-1185">Reference proteome</keyword>
<accession>A0ABY5Z0G9</accession>
<dbReference type="InterPro" id="IPR032716">
    <property type="entry name" value="ACC_epsilon"/>
</dbReference>
<reference evidence="1" key="1">
    <citation type="submission" date="2021-04" db="EMBL/GenBank/DDBJ databases">
        <title>Biosynthetic gene clusters of Dactylosporangioum roseum.</title>
        <authorList>
            <person name="Hartkoorn R.C."/>
            <person name="Beaudoing E."/>
            <person name="Hot D."/>
            <person name="Moureu S."/>
        </authorList>
    </citation>
    <scope>NUCLEOTIDE SEQUENCE</scope>
    <source>
        <strain evidence="1">NRRL B-16295</strain>
    </source>
</reference>
<evidence type="ECO:0000313" key="1">
    <source>
        <dbReference type="EMBL" id="UWZ34362.1"/>
    </source>
</evidence>
<organism evidence="1 2">
    <name type="scientific">Dactylosporangium roseum</name>
    <dbReference type="NCBI Taxonomy" id="47989"/>
    <lineage>
        <taxon>Bacteria</taxon>
        <taxon>Bacillati</taxon>
        <taxon>Actinomycetota</taxon>
        <taxon>Actinomycetes</taxon>
        <taxon>Micromonosporales</taxon>
        <taxon>Micromonosporaceae</taxon>
        <taxon>Dactylosporangium</taxon>
    </lineage>
</organism>
<name>A0ABY5Z0G9_9ACTN</name>
<sequence length="65" mass="7189">MNAPPFLRVERGRLSADETAALAVALLAVLGRTGSPPAPRPHPAHWRRLERSVAFRPGHSWQLSR</sequence>